<dbReference type="AlphaFoldDB" id="A0A6N8HXG4"/>
<dbReference type="PANTHER" id="PTHR42756:SF2">
    <property type="entry name" value="MARR FAMILY REGULATORY PROTEIN"/>
    <property type="match status" value="1"/>
</dbReference>
<evidence type="ECO:0000256" key="1">
    <source>
        <dbReference type="ARBA" id="ARBA00023015"/>
    </source>
</evidence>
<evidence type="ECO:0000313" key="6">
    <source>
        <dbReference type="Proteomes" id="UP000469440"/>
    </source>
</evidence>
<sequence length="148" mass="17166">MERQEIMSIGKWISILYRQAQIYLNRELKPYDLNSSEYIYLVNLAAETNGSNQKHLSDMIMIDDALTTRAMKSLENKGFIIREKSQSDKRSYHISLTEKGVDIQPIILETLKKWTDIISEGMDEDEKDFMIQKLTVMSNNAIKVTKGK</sequence>
<dbReference type="InterPro" id="IPR036388">
    <property type="entry name" value="WH-like_DNA-bd_sf"/>
</dbReference>
<keyword evidence="2" id="KW-0238">DNA-binding</keyword>
<accession>A0A6N8HXG4</accession>
<dbReference type="SMART" id="SM00347">
    <property type="entry name" value="HTH_MARR"/>
    <property type="match status" value="1"/>
</dbReference>
<gene>
    <name evidence="5" type="primary">slyA</name>
    <name evidence="5" type="ORF">CAFE_11960</name>
</gene>
<dbReference type="GO" id="GO:0003677">
    <property type="term" value="F:DNA binding"/>
    <property type="evidence" value="ECO:0007669"/>
    <property type="project" value="UniProtKB-KW"/>
</dbReference>
<dbReference type="RefSeq" id="WP_156990105.1">
    <property type="nucleotide sequence ID" value="NZ_VWXL01000036.1"/>
</dbReference>
<evidence type="ECO:0000313" key="5">
    <source>
        <dbReference type="EMBL" id="MVB10506.1"/>
    </source>
</evidence>
<dbReference type="Gene3D" id="1.10.10.10">
    <property type="entry name" value="Winged helix-like DNA-binding domain superfamily/Winged helix DNA-binding domain"/>
    <property type="match status" value="1"/>
</dbReference>
<name>A0A6N8HXG4_9FIRM</name>
<feature type="domain" description="HTH marR-type" evidence="4">
    <location>
        <begin position="1"/>
        <end position="139"/>
    </location>
</feature>
<keyword evidence="1" id="KW-0805">Transcription regulation</keyword>
<dbReference type="PROSITE" id="PS50995">
    <property type="entry name" value="HTH_MARR_2"/>
    <property type="match status" value="1"/>
</dbReference>
<reference evidence="5 6" key="1">
    <citation type="submission" date="2019-09" db="EMBL/GenBank/DDBJ databases">
        <title>Genome sequence of Clostridium sp. EA1.</title>
        <authorList>
            <person name="Poehlein A."/>
            <person name="Bengelsdorf F.R."/>
            <person name="Daniel R."/>
        </authorList>
    </citation>
    <scope>NUCLEOTIDE SEQUENCE [LARGE SCALE GENOMIC DNA]</scope>
    <source>
        <strain evidence="5 6">EA1</strain>
    </source>
</reference>
<comment type="caution">
    <text evidence="5">The sequence shown here is derived from an EMBL/GenBank/DDBJ whole genome shotgun (WGS) entry which is preliminary data.</text>
</comment>
<dbReference type="Proteomes" id="UP000469440">
    <property type="component" value="Unassembled WGS sequence"/>
</dbReference>
<evidence type="ECO:0000259" key="4">
    <source>
        <dbReference type="PROSITE" id="PS50995"/>
    </source>
</evidence>
<evidence type="ECO:0000256" key="2">
    <source>
        <dbReference type="ARBA" id="ARBA00023125"/>
    </source>
</evidence>
<dbReference type="OrthoDB" id="5461037at2"/>
<dbReference type="GO" id="GO:0003700">
    <property type="term" value="F:DNA-binding transcription factor activity"/>
    <property type="evidence" value="ECO:0007669"/>
    <property type="project" value="InterPro"/>
</dbReference>
<dbReference type="SUPFAM" id="SSF46785">
    <property type="entry name" value="Winged helix' DNA-binding domain"/>
    <property type="match status" value="1"/>
</dbReference>
<dbReference type="PANTHER" id="PTHR42756">
    <property type="entry name" value="TRANSCRIPTIONAL REGULATOR, MARR"/>
    <property type="match status" value="1"/>
</dbReference>
<keyword evidence="6" id="KW-1185">Reference proteome</keyword>
<keyword evidence="3" id="KW-0804">Transcription</keyword>
<dbReference type="InterPro" id="IPR036390">
    <property type="entry name" value="WH_DNA-bd_sf"/>
</dbReference>
<dbReference type="EMBL" id="VWXL01000036">
    <property type="protein sequence ID" value="MVB10506.1"/>
    <property type="molecule type" value="Genomic_DNA"/>
</dbReference>
<dbReference type="InterPro" id="IPR000835">
    <property type="entry name" value="HTH_MarR-typ"/>
</dbReference>
<evidence type="ECO:0000256" key="3">
    <source>
        <dbReference type="ARBA" id="ARBA00023163"/>
    </source>
</evidence>
<organism evidence="5 6">
    <name type="scientific">Caproicibacter fermentans</name>
    <dbReference type="NCBI Taxonomy" id="2576756"/>
    <lineage>
        <taxon>Bacteria</taxon>
        <taxon>Bacillati</taxon>
        <taxon>Bacillota</taxon>
        <taxon>Clostridia</taxon>
        <taxon>Eubacteriales</taxon>
        <taxon>Acutalibacteraceae</taxon>
        <taxon>Caproicibacter</taxon>
    </lineage>
</organism>
<dbReference type="Pfam" id="PF01047">
    <property type="entry name" value="MarR"/>
    <property type="match status" value="1"/>
</dbReference>
<protein>
    <submittedName>
        <fullName evidence="5">Transcriptional regulator SlyA</fullName>
    </submittedName>
</protein>
<dbReference type="PRINTS" id="PR00598">
    <property type="entry name" value="HTHMARR"/>
</dbReference>
<proteinExistence type="predicted"/>